<dbReference type="Gene3D" id="3.90.215.10">
    <property type="entry name" value="Gamma Fibrinogen, chain A, domain 1"/>
    <property type="match status" value="1"/>
</dbReference>
<dbReference type="SUPFAM" id="SSF56496">
    <property type="entry name" value="Fibrinogen C-terminal domain-like"/>
    <property type="match status" value="1"/>
</dbReference>
<accession>A0A182ITB6</accession>
<dbReference type="GO" id="GO:0005615">
    <property type="term" value="C:extracellular space"/>
    <property type="evidence" value="ECO:0007669"/>
    <property type="project" value="TreeGrafter"/>
</dbReference>
<dbReference type="EnsemblMetazoa" id="AATE005078-RA">
    <property type="protein sequence ID" value="AATE005078-PA.1"/>
    <property type="gene ID" value="AATE005078"/>
</dbReference>
<organism evidence="1">
    <name type="scientific">Anopheles atroparvus</name>
    <name type="common">European mosquito</name>
    <dbReference type="NCBI Taxonomy" id="41427"/>
    <lineage>
        <taxon>Eukaryota</taxon>
        <taxon>Metazoa</taxon>
        <taxon>Ecdysozoa</taxon>
        <taxon>Arthropoda</taxon>
        <taxon>Hexapoda</taxon>
        <taxon>Insecta</taxon>
        <taxon>Pterygota</taxon>
        <taxon>Neoptera</taxon>
        <taxon>Endopterygota</taxon>
        <taxon>Diptera</taxon>
        <taxon>Nematocera</taxon>
        <taxon>Culicoidea</taxon>
        <taxon>Culicidae</taxon>
        <taxon>Anophelinae</taxon>
        <taxon>Anopheles</taxon>
    </lineage>
</organism>
<proteinExistence type="predicted"/>
<dbReference type="PROSITE" id="PS51406">
    <property type="entry name" value="FIBRINOGEN_C_2"/>
    <property type="match status" value="1"/>
</dbReference>
<dbReference type="AlphaFoldDB" id="A0A182ITB6"/>
<evidence type="ECO:0000313" key="1">
    <source>
        <dbReference type="EnsemblMetazoa" id="AATE005078-PA.1"/>
    </source>
</evidence>
<dbReference type="InterPro" id="IPR050373">
    <property type="entry name" value="Fibrinogen_C-term_domain"/>
</dbReference>
<sequence>MEKFEQKLMGKLQVQHKEVIEKIATHGTSVKQLAEAIDNLRNSGEKLLAAKIEIIKQLTNVKNEAYQQSGKDVFPSSCKTPNIKEAGIYSIRPAGVVEPFLVLCEFKNNLKLGGGWTVFQRRFNGGVNFYQNWTMYKHGFGNVNGEHWLGLEKLHAMTRSGRHELLVILEDHEGRSAYALYDSFQIGSEAEKYKLAVGKYSGTAGESFLRANGTT</sequence>
<dbReference type="Pfam" id="PF00147">
    <property type="entry name" value="Fibrinogen_C"/>
    <property type="match status" value="1"/>
</dbReference>
<dbReference type="STRING" id="41427.A0A182ITB6"/>
<dbReference type="EMBL" id="AXCP01009479">
    <property type="status" value="NOT_ANNOTATED_CDS"/>
    <property type="molecule type" value="Genomic_DNA"/>
</dbReference>
<dbReference type="InterPro" id="IPR002181">
    <property type="entry name" value="Fibrinogen_a/b/g_C_dom"/>
</dbReference>
<reference evidence="1" key="1">
    <citation type="submission" date="2022-08" db="UniProtKB">
        <authorList>
            <consortium name="EnsemblMetazoa"/>
        </authorList>
    </citation>
    <scope>IDENTIFICATION</scope>
    <source>
        <strain evidence="1">EBRO</strain>
    </source>
</reference>
<dbReference type="InterPro" id="IPR014716">
    <property type="entry name" value="Fibrinogen_a/b/g_C_1"/>
</dbReference>
<dbReference type="SMART" id="SM00186">
    <property type="entry name" value="FBG"/>
    <property type="match status" value="1"/>
</dbReference>
<dbReference type="PANTHER" id="PTHR19143">
    <property type="entry name" value="FIBRINOGEN/TENASCIN/ANGIOPOEITIN"/>
    <property type="match status" value="1"/>
</dbReference>
<dbReference type="CDD" id="cd00087">
    <property type="entry name" value="FReD"/>
    <property type="match status" value="1"/>
</dbReference>
<protein>
    <submittedName>
        <fullName evidence="1">Uncharacterized protein</fullName>
    </submittedName>
</protein>
<dbReference type="VEuPathDB" id="VectorBase:AATE005078"/>
<dbReference type="InterPro" id="IPR036056">
    <property type="entry name" value="Fibrinogen-like_C"/>
</dbReference>
<dbReference type="PANTHER" id="PTHR19143:SF327">
    <property type="entry name" value="FI21813P1-RELATED"/>
    <property type="match status" value="1"/>
</dbReference>
<name>A0A182ITB6_ANOAO</name>